<accession>A0AAQ0XQ07</accession>
<dbReference type="PROSITE" id="PS51750">
    <property type="entry name" value="BRO_N"/>
    <property type="match status" value="1"/>
</dbReference>
<dbReference type="PANTHER" id="PTHR36180:SF2">
    <property type="entry name" value="BRO FAMILY PROTEIN"/>
    <property type="match status" value="1"/>
</dbReference>
<organism evidence="3 4">
    <name type="scientific">Enterobacter asburiae</name>
    <dbReference type="NCBI Taxonomy" id="61645"/>
    <lineage>
        <taxon>Bacteria</taxon>
        <taxon>Pseudomonadati</taxon>
        <taxon>Pseudomonadota</taxon>
        <taxon>Gammaproteobacteria</taxon>
        <taxon>Enterobacterales</taxon>
        <taxon>Enterobacteriaceae</taxon>
        <taxon>Enterobacter</taxon>
        <taxon>Enterobacter cloacae complex</taxon>
    </lineage>
</organism>
<gene>
    <name evidence="3" type="ORF">AN696_0224595</name>
</gene>
<feature type="domain" description="Bro-N" evidence="2">
    <location>
        <begin position="19"/>
        <end position="127"/>
    </location>
</feature>
<reference evidence="3 4" key="1">
    <citation type="submission" date="2016-04" db="EMBL/GenBank/DDBJ databases">
        <authorList>
            <person name="Osei Sekyere J."/>
            <person name="Sivertsen A."/>
            <person name="Pedersen A.T."/>
            <person name="Sundsfjord A."/>
        </authorList>
    </citation>
    <scope>NUCLEOTIDE SEQUENCE [LARGE SCALE GENOMIC DNA]</scope>
    <source>
        <strain evidence="3 4">ST435:939705067</strain>
    </source>
</reference>
<sequence>MTIKNARAGQDFAHPENSSDDISVIKFEDAKVRIVKILGEPWFVAADVCAALEITDHKVALRRLDDDEKGECLIPTPGGKQTMRTVCESGFYKLISRSRKATTPGTFAHHFSNWVFREVIPSIRKTGFYGVPFVFLNDFSRRMAAYQQEASKRGYKLQQCKAVKEALVREESQLWRKYQPELLGEDGDEPFTEVRPLTDEKNLVRE</sequence>
<dbReference type="PANTHER" id="PTHR36180">
    <property type="entry name" value="DNA-BINDING PROTEIN-RELATED-RELATED"/>
    <property type="match status" value="1"/>
</dbReference>
<evidence type="ECO:0000259" key="2">
    <source>
        <dbReference type="PROSITE" id="PS51750"/>
    </source>
</evidence>
<protein>
    <submittedName>
        <fullName evidence="3">Antirepressor protein</fullName>
    </submittedName>
</protein>
<proteinExistence type="predicted"/>
<evidence type="ECO:0000313" key="4">
    <source>
        <dbReference type="Proteomes" id="UP000050495"/>
    </source>
</evidence>
<evidence type="ECO:0000256" key="1">
    <source>
        <dbReference type="SAM" id="MobiDB-lite"/>
    </source>
</evidence>
<dbReference type="RefSeq" id="WP_045356317.1">
    <property type="nucleotide sequence ID" value="NZ_CP103751.1"/>
</dbReference>
<dbReference type="Pfam" id="PF02498">
    <property type="entry name" value="Bro-N"/>
    <property type="match status" value="1"/>
</dbReference>
<dbReference type="InterPro" id="IPR003497">
    <property type="entry name" value="BRO_N_domain"/>
</dbReference>
<name>A0AAQ0XQ07_ENTAS</name>
<feature type="compositionally biased region" description="Basic and acidic residues" evidence="1">
    <location>
        <begin position="196"/>
        <end position="206"/>
    </location>
</feature>
<dbReference type="EMBL" id="LJEY02000217">
    <property type="protein sequence ID" value="OEH09495.1"/>
    <property type="molecule type" value="Genomic_DNA"/>
</dbReference>
<dbReference type="AlphaFoldDB" id="A0AAQ0XQ07"/>
<evidence type="ECO:0000313" key="3">
    <source>
        <dbReference type="EMBL" id="OEH09495.1"/>
    </source>
</evidence>
<feature type="region of interest" description="Disordered" evidence="1">
    <location>
        <begin position="181"/>
        <end position="206"/>
    </location>
</feature>
<dbReference type="SMART" id="SM01040">
    <property type="entry name" value="Bro-N"/>
    <property type="match status" value="1"/>
</dbReference>
<dbReference type="Proteomes" id="UP000050495">
    <property type="component" value="Unassembled WGS sequence"/>
</dbReference>
<comment type="caution">
    <text evidence="3">The sequence shown here is derived from an EMBL/GenBank/DDBJ whole genome shotgun (WGS) entry which is preliminary data.</text>
</comment>